<dbReference type="AlphaFoldDB" id="X1EB15"/>
<name>X1EB15_9ZZZZ</name>
<accession>X1EB15</accession>
<proteinExistence type="predicted"/>
<reference evidence="1" key="1">
    <citation type="journal article" date="2014" name="Front. Microbiol.">
        <title>High frequency of phylogenetically diverse reductive dehalogenase-homologous genes in deep subseafloor sedimentary metagenomes.</title>
        <authorList>
            <person name="Kawai M."/>
            <person name="Futagami T."/>
            <person name="Toyoda A."/>
            <person name="Takaki Y."/>
            <person name="Nishi S."/>
            <person name="Hori S."/>
            <person name="Arai W."/>
            <person name="Tsubouchi T."/>
            <person name="Morono Y."/>
            <person name="Uchiyama I."/>
            <person name="Ito T."/>
            <person name="Fujiyama A."/>
            <person name="Inagaki F."/>
            <person name="Takami H."/>
        </authorList>
    </citation>
    <scope>NUCLEOTIDE SEQUENCE</scope>
    <source>
        <strain evidence="1">Expedition CK06-06</strain>
    </source>
</reference>
<protein>
    <submittedName>
        <fullName evidence="1">Uncharacterized protein</fullName>
    </submittedName>
</protein>
<comment type="caution">
    <text evidence="1">The sequence shown here is derived from an EMBL/GenBank/DDBJ whole genome shotgun (WGS) entry which is preliminary data.</text>
</comment>
<gene>
    <name evidence="1" type="ORF">S01H4_58984</name>
</gene>
<dbReference type="EMBL" id="BART01034526">
    <property type="protein sequence ID" value="GAH05868.1"/>
    <property type="molecule type" value="Genomic_DNA"/>
</dbReference>
<sequence>MFIMKLLNGYNNLNDCMFNNHGDNNILDGNNNNLIKGEKKI</sequence>
<organism evidence="1">
    <name type="scientific">marine sediment metagenome</name>
    <dbReference type="NCBI Taxonomy" id="412755"/>
    <lineage>
        <taxon>unclassified sequences</taxon>
        <taxon>metagenomes</taxon>
        <taxon>ecological metagenomes</taxon>
    </lineage>
</organism>
<evidence type="ECO:0000313" key="1">
    <source>
        <dbReference type="EMBL" id="GAH05868.1"/>
    </source>
</evidence>